<keyword evidence="6" id="KW-0131">Cell cycle</keyword>
<evidence type="ECO:0000256" key="7">
    <source>
        <dbReference type="SAM" id="Coils"/>
    </source>
</evidence>
<dbReference type="PANTHER" id="PTHR35794:SF2">
    <property type="entry name" value="CELL DIVISION PROTEIN DIVIVA"/>
    <property type="match status" value="1"/>
</dbReference>
<sequence length="289" mass="33144">MALTALEIKDKRFYVKFRGYDAKEVEEFQDMVYRDYEKLVRENHELETKISALEERLNYFDEMKDSLSQSVLIAQDTAERVKHAANERSETIVRQAEQDAHHLVEEAKAKANEILRHATDNAKKVAVETEELKNKTRVFHQRLKSTIESQLSIIDTPEWDEILRPTAMYIQTSDEAFREVVEKALGESVHHHAGDYNIDLTRQFTPAEIEELQKRIEVANLELGATQAFEGLNEKVQSALKEAEKNHIDQDSIDDLVLDTPQVADIDAPEVADIDAPEGEEQRESVSIL</sequence>
<feature type="coiled-coil region" evidence="7">
    <location>
        <begin position="93"/>
        <end position="135"/>
    </location>
</feature>
<dbReference type="GO" id="GO:0005737">
    <property type="term" value="C:cytoplasm"/>
    <property type="evidence" value="ECO:0007669"/>
    <property type="project" value="UniProtKB-SubCell"/>
</dbReference>
<dbReference type="eggNOG" id="COG3599">
    <property type="taxonomic scope" value="Bacteria"/>
</dbReference>
<keyword evidence="4" id="KW-0132">Cell division</keyword>
<evidence type="ECO:0000256" key="3">
    <source>
        <dbReference type="ARBA" id="ARBA00022490"/>
    </source>
</evidence>
<dbReference type="GeneID" id="93921325"/>
<dbReference type="InterPro" id="IPR007793">
    <property type="entry name" value="DivIVA_fam"/>
</dbReference>
<comment type="caution">
    <text evidence="8">The sequence shown here is derived from an EMBL/GenBank/DDBJ whole genome shotgun (WGS) entry which is preliminary data.</text>
</comment>
<keyword evidence="3" id="KW-0963">Cytoplasm</keyword>
<evidence type="ECO:0000256" key="4">
    <source>
        <dbReference type="ARBA" id="ARBA00022618"/>
    </source>
</evidence>
<dbReference type="RefSeq" id="WP_006596779.1">
    <property type="nucleotide sequence ID" value="NZ_AFUD01000022.1"/>
</dbReference>
<dbReference type="Proteomes" id="UP000002814">
    <property type="component" value="Unassembled WGS sequence"/>
</dbReference>
<dbReference type="Pfam" id="PF05103">
    <property type="entry name" value="DivIVA"/>
    <property type="match status" value="1"/>
</dbReference>
<comment type="subcellular location">
    <subcellularLocation>
        <location evidence="1">Cytoplasm</location>
    </subcellularLocation>
</comment>
<name>E7SCV8_9STRE</name>
<reference evidence="8 9" key="1">
    <citation type="submission" date="2010-12" db="EMBL/GenBank/DDBJ databases">
        <authorList>
            <person name="Muzny D."/>
            <person name="Qin X."/>
            <person name="Deng J."/>
            <person name="Jiang H."/>
            <person name="Liu Y."/>
            <person name="Qu J."/>
            <person name="Song X.-Z."/>
            <person name="Zhang L."/>
            <person name="Thornton R."/>
            <person name="Coyle M."/>
            <person name="Francisco L."/>
            <person name="Jackson L."/>
            <person name="Javaid M."/>
            <person name="Korchina V."/>
            <person name="Kovar C."/>
            <person name="Mata R."/>
            <person name="Mathew T."/>
            <person name="Ngo R."/>
            <person name="Nguyen L."/>
            <person name="Nguyen N."/>
            <person name="Okwuonu G."/>
            <person name="Ongeri F."/>
            <person name="Pham C."/>
            <person name="Simmons D."/>
            <person name="Wilczek-Boney K."/>
            <person name="Hale W."/>
            <person name="Jakkamsetti A."/>
            <person name="Pham P."/>
            <person name="Ruth R."/>
            <person name="San Lucas F."/>
            <person name="Warren J."/>
            <person name="Zhang J."/>
            <person name="Zhao Z."/>
            <person name="Zhou C."/>
            <person name="Zhu D."/>
            <person name="Lee S."/>
            <person name="Bess C."/>
            <person name="Blankenburg K."/>
            <person name="Forbes L."/>
            <person name="Fu Q."/>
            <person name="Gubbala S."/>
            <person name="Hirani K."/>
            <person name="Jayaseelan J.C."/>
            <person name="Lara F."/>
            <person name="Munidasa M."/>
            <person name="Palculict T."/>
            <person name="Patil S."/>
            <person name="Pu L.-L."/>
            <person name="Saada N."/>
            <person name="Tang L."/>
            <person name="Weissenberger G."/>
            <person name="Zhu Y."/>
            <person name="Hemphill L."/>
            <person name="Shang Y."/>
            <person name="Youmans B."/>
            <person name="Ayvaz T."/>
            <person name="Ross M."/>
            <person name="Santibanez J."/>
            <person name="Aqrawi P."/>
            <person name="Gross S."/>
            <person name="Joshi V."/>
            <person name="Fowler G."/>
            <person name="Nazareth L."/>
            <person name="Reid J."/>
            <person name="Worley K."/>
            <person name="Petrosino J."/>
            <person name="Highlander S."/>
            <person name="Gibbs R."/>
        </authorList>
    </citation>
    <scope>NUCLEOTIDE SEQUENCE [LARGE SCALE GENOMIC DNA]</scope>
    <source>
        <strain evidence="8 9">ATCC 700641</strain>
    </source>
</reference>
<dbReference type="PANTHER" id="PTHR35794">
    <property type="entry name" value="CELL DIVISION PROTEIN DIVIVA"/>
    <property type="match status" value="1"/>
</dbReference>
<dbReference type="AlphaFoldDB" id="E7SCV8"/>
<dbReference type="EMBL" id="AEQR01000021">
    <property type="protein sequence ID" value="EFV98682.1"/>
    <property type="molecule type" value="Genomic_DNA"/>
</dbReference>
<keyword evidence="9" id="KW-1185">Reference proteome</keyword>
<evidence type="ECO:0000313" key="8">
    <source>
        <dbReference type="EMBL" id="EFV98682.1"/>
    </source>
</evidence>
<organism evidence="8 9">
    <name type="scientific">Streptococcus australis ATCC 700641</name>
    <dbReference type="NCBI Taxonomy" id="888833"/>
    <lineage>
        <taxon>Bacteria</taxon>
        <taxon>Bacillati</taxon>
        <taxon>Bacillota</taxon>
        <taxon>Bacilli</taxon>
        <taxon>Lactobacillales</taxon>
        <taxon>Streptococcaceae</taxon>
        <taxon>Streptococcus</taxon>
    </lineage>
</organism>
<evidence type="ECO:0000256" key="5">
    <source>
        <dbReference type="ARBA" id="ARBA00023054"/>
    </source>
</evidence>
<gene>
    <name evidence="8" type="primary">divIVA</name>
    <name evidence="8" type="ORF">HMPREF9421_1894</name>
</gene>
<evidence type="ECO:0000256" key="2">
    <source>
        <dbReference type="ARBA" id="ARBA00009008"/>
    </source>
</evidence>
<dbReference type="GO" id="GO:0051301">
    <property type="term" value="P:cell division"/>
    <property type="evidence" value="ECO:0007669"/>
    <property type="project" value="UniProtKB-KW"/>
</dbReference>
<feature type="coiled-coil region" evidence="7">
    <location>
        <begin position="36"/>
        <end position="63"/>
    </location>
</feature>
<evidence type="ECO:0000313" key="9">
    <source>
        <dbReference type="Proteomes" id="UP000002814"/>
    </source>
</evidence>
<dbReference type="HOGENOM" id="CLU_076854_0_0_9"/>
<evidence type="ECO:0000256" key="6">
    <source>
        <dbReference type="ARBA" id="ARBA00023306"/>
    </source>
</evidence>
<dbReference type="Gene3D" id="6.10.250.660">
    <property type="match status" value="1"/>
</dbReference>
<dbReference type="InterPro" id="IPR019933">
    <property type="entry name" value="DivIVA_domain"/>
</dbReference>
<comment type="similarity">
    <text evidence="2">Belongs to the DivIVA family.</text>
</comment>
<keyword evidence="5 7" id="KW-0175">Coiled coil</keyword>
<accession>E7SCV8</accession>
<protein>
    <submittedName>
        <fullName evidence="8">DivIVA domain protein</fullName>
    </submittedName>
</protein>
<evidence type="ECO:0000256" key="1">
    <source>
        <dbReference type="ARBA" id="ARBA00004496"/>
    </source>
</evidence>
<proteinExistence type="inferred from homology"/>
<dbReference type="NCBIfam" id="TIGR03544">
    <property type="entry name" value="DivI1A_domain"/>
    <property type="match status" value="1"/>
</dbReference>